<evidence type="ECO:0000313" key="1">
    <source>
        <dbReference type="EMBL" id="GIU42854.1"/>
    </source>
</evidence>
<protein>
    <submittedName>
        <fullName evidence="1">Uncharacterized protein</fullName>
    </submittedName>
</protein>
<evidence type="ECO:0000313" key="2">
    <source>
        <dbReference type="Proteomes" id="UP000887104"/>
    </source>
</evidence>
<dbReference type="EMBL" id="BPEY01000012">
    <property type="protein sequence ID" value="GIU42854.1"/>
    <property type="molecule type" value="Genomic_DNA"/>
</dbReference>
<name>A0ABQ4P5W7_9GAMM</name>
<gene>
    <name evidence="1" type="ORF">TUM4438_10380</name>
</gene>
<proteinExistence type="predicted"/>
<keyword evidence="2" id="KW-1185">Reference proteome</keyword>
<reference evidence="1" key="1">
    <citation type="submission" date="2021-05" db="EMBL/GenBank/DDBJ databases">
        <title>Molecular characterization for Shewanella algae harboring chromosomal blaOXA-55-like strains isolated from clinical and environment sample.</title>
        <authorList>
            <person name="Ohama Y."/>
            <person name="Aoki K."/>
            <person name="Harada S."/>
            <person name="Moriya K."/>
            <person name="Ishii Y."/>
            <person name="Tateda K."/>
        </authorList>
    </citation>
    <scope>NUCLEOTIDE SEQUENCE</scope>
    <source>
        <strain evidence="1">JCM 11563</strain>
    </source>
</reference>
<dbReference type="RefSeq" id="WP_220780123.1">
    <property type="nucleotide sequence ID" value="NZ_BPEY01000012.1"/>
</dbReference>
<accession>A0ABQ4P5W7</accession>
<organism evidence="1 2">
    <name type="scientific">Shewanella sairae</name>
    <dbReference type="NCBI Taxonomy" id="190310"/>
    <lineage>
        <taxon>Bacteria</taxon>
        <taxon>Pseudomonadati</taxon>
        <taxon>Pseudomonadota</taxon>
        <taxon>Gammaproteobacteria</taxon>
        <taxon>Alteromonadales</taxon>
        <taxon>Shewanellaceae</taxon>
        <taxon>Shewanella</taxon>
    </lineage>
</organism>
<dbReference type="Proteomes" id="UP000887104">
    <property type="component" value="Unassembled WGS sequence"/>
</dbReference>
<sequence>MSNPDVKNVAHSVPATVFDIFPTKGDPIKLMGWLRTYADYPVSSDLSLRDKERGDFEQRKIAYTDVIQEIYEVQGTGEWLGVETWKSRNVANISDYRCRIKLTKDKHDLVYFFRSPDYTRQLLAAVGVEYATYLGTEEA</sequence>
<comment type="caution">
    <text evidence="1">The sequence shown here is derived from an EMBL/GenBank/DDBJ whole genome shotgun (WGS) entry which is preliminary data.</text>
</comment>